<name>A0A261UFL3_9BORD</name>
<dbReference type="RefSeq" id="WP_094841731.1">
    <property type="nucleotide sequence ID" value="NZ_NEVS01000004.1"/>
</dbReference>
<evidence type="ECO:0000256" key="4">
    <source>
        <dbReference type="ARBA" id="ARBA00023136"/>
    </source>
</evidence>
<dbReference type="AlphaFoldDB" id="A0A261UFL3"/>
<keyword evidence="3 7" id="KW-1133">Transmembrane helix</keyword>
<dbReference type="InterPro" id="IPR022781">
    <property type="entry name" value="Flagellar_biosynth_FliO"/>
</dbReference>
<evidence type="ECO:0000313" key="10">
    <source>
        <dbReference type="Proteomes" id="UP000215767"/>
    </source>
</evidence>
<keyword evidence="9" id="KW-0969">Cilium</keyword>
<keyword evidence="1 7" id="KW-1003">Cell membrane</keyword>
<keyword evidence="10" id="KW-1185">Reference proteome</keyword>
<dbReference type="NCBIfam" id="TIGR03500">
    <property type="entry name" value="FliO_TIGR"/>
    <property type="match status" value="1"/>
</dbReference>
<keyword evidence="9" id="KW-0282">Flagellum</keyword>
<dbReference type="PANTHER" id="PTHR38766">
    <property type="entry name" value="FLAGELLAR PROTEIN FLIO"/>
    <property type="match status" value="1"/>
</dbReference>
<evidence type="ECO:0000256" key="6">
    <source>
        <dbReference type="ARBA" id="ARBA00037937"/>
    </source>
</evidence>
<dbReference type="PANTHER" id="PTHR38766:SF1">
    <property type="entry name" value="FLAGELLAR PROTEIN FLIO"/>
    <property type="match status" value="1"/>
</dbReference>
<comment type="caution">
    <text evidence="9">The sequence shown here is derived from an EMBL/GenBank/DDBJ whole genome shotgun (WGS) entry which is preliminary data.</text>
</comment>
<evidence type="ECO:0000256" key="5">
    <source>
        <dbReference type="ARBA" id="ARBA00023143"/>
    </source>
</evidence>
<organism evidence="9 10">
    <name type="scientific">Bordetella genomosp. 11</name>
    <dbReference type="NCBI Taxonomy" id="1416808"/>
    <lineage>
        <taxon>Bacteria</taxon>
        <taxon>Pseudomonadati</taxon>
        <taxon>Pseudomonadota</taxon>
        <taxon>Betaproteobacteria</taxon>
        <taxon>Burkholderiales</taxon>
        <taxon>Alcaligenaceae</taxon>
        <taxon>Bordetella</taxon>
    </lineage>
</organism>
<comment type="similarity">
    <text evidence="6 7">Belongs to the FliO/MopB family.</text>
</comment>
<evidence type="ECO:0000256" key="8">
    <source>
        <dbReference type="SAM" id="MobiDB-lite"/>
    </source>
</evidence>
<dbReference type="Proteomes" id="UP000215767">
    <property type="component" value="Unassembled WGS sequence"/>
</dbReference>
<dbReference type="InterPro" id="IPR052205">
    <property type="entry name" value="FliO/MopB"/>
</dbReference>
<dbReference type="OrthoDB" id="9182371at2"/>
<evidence type="ECO:0000256" key="1">
    <source>
        <dbReference type="ARBA" id="ARBA00022475"/>
    </source>
</evidence>
<sequence length="139" mass="14089">MADAASFRVILGLAVVVAAILACGWLARRAGLAGRAAGGTMRIVDSLNLGPRQRIVLVEVADTWVVVGVTAGQMNPLHTLPAGATVPAPQAPTALVASFLARRSGKTAGTAPGRTETTPPGLPEDASFASKLGQALRRG</sequence>
<dbReference type="GO" id="GO:0005886">
    <property type="term" value="C:plasma membrane"/>
    <property type="evidence" value="ECO:0007669"/>
    <property type="project" value="UniProtKB-SubCell"/>
</dbReference>
<dbReference type="GO" id="GO:0009425">
    <property type="term" value="C:bacterial-type flagellum basal body"/>
    <property type="evidence" value="ECO:0007669"/>
    <property type="project" value="UniProtKB-SubCell"/>
</dbReference>
<keyword evidence="4 7" id="KW-0472">Membrane</keyword>
<evidence type="ECO:0000313" key="9">
    <source>
        <dbReference type="EMBL" id="OZI60317.1"/>
    </source>
</evidence>
<keyword evidence="9" id="KW-0966">Cell projection</keyword>
<dbReference type="Pfam" id="PF04347">
    <property type="entry name" value="FliO"/>
    <property type="match status" value="1"/>
</dbReference>
<evidence type="ECO:0000256" key="2">
    <source>
        <dbReference type="ARBA" id="ARBA00022692"/>
    </source>
</evidence>
<keyword evidence="2 7" id="KW-0812">Transmembrane</keyword>
<keyword evidence="5 7" id="KW-0975">Bacterial flagellum</keyword>
<proteinExistence type="inferred from homology"/>
<dbReference type="EMBL" id="NEVS01000004">
    <property type="protein sequence ID" value="OZI60317.1"/>
    <property type="molecule type" value="Genomic_DNA"/>
</dbReference>
<evidence type="ECO:0000256" key="3">
    <source>
        <dbReference type="ARBA" id="ARBA00022989"/>
    </source>
</evidence>
<comment type="subcellular location">
    <subcellularLocation>
        <location evidence="7">Cell membrane</location>
    </subcellularLocation>
    <subcellularLocation>
        <location evidence="7">Bacterial flagellum basal body</location>
    </subcellularLocation>
</comment>
<dbReference type="GO" id="GO:0044781">
    <property type="term" value="P:bacterial-type flagellum organization"/>
    <property type="evidence" value="ECO:0007669"/>
    <property type="project" value="UniProtKB-UniRule"/>
</dbReference>
<feature type="transmembrane region" description="Helical" evidence="7">
    <location>
        <begin position="6"/>
        <end position="27"/>
    </location>
</feature>
<accession>A0A261UFL3</accession>
<reference evidence="10" key="1">
    <citation type="submission" date="2017-05" db="EMBL/GenBank/DDBJ databases">
        <title>Complete and WGS of Bordetella genogroups.</title>
        <authorList>
            <person name="Spilker T."/>
            <person name="Lipuma J."/>
        </authorList>
    </citation>
    <scope>NUCLEOTIDE SEQUENCE [LARGE SCALE GENOMIC DNA]</scope>
    <source>
        <strain evidence="10">AU8856</strain>
    </source>
</reference>
<protein>
    <recommendedName>
        <fullName evidence="7">Flagellar protein</fullName>
    </recommendedName>
</protein>
<evidence type="ECO:0000256" key="7">
    <source>
        <dbReference type="RuleBase" id="RU362064"/>
    </source>
</evidence>
<gene>
    <name evidence="9" type="ORF">CAL28_12835</name>
</gene>
<feature type="region of interest" description="Disordered" evidence="8">
    <location>
        <begin position="104"/>
        <end position="139"/>
    </location>
</feature>